<sequence>MNSSSRRRKKEKLGRRYQGREKCQKKSKAGLENCCLFFKCFCGITNGRKLLSLSSGEGQFGCINGMRFLSNCNVVAIHMSLVYFYVLRNFEELKPMIESWIIPVAANHIVTVDTFFVISGFLNAYLFSQRIREIEWKSIVALLLYQRDLSVVMQVLTKRIIRTWSSYSDHANVHLAKRATKSIKRLIGASTRNVHLIERAAKRIMRLIGCFNMECASG</sequence>
<keyword evidence="3" id="KW-1185">Reference proteome</keyword>
<reference evidence="2 3" key="1">
    <citation type="submission" date="2021-06" db="EMBL/GenBank/DDBJ databases">
        <title>Caerostris extrusa draft genome.</title>
        <authorList>
            <person name="Kono N."/>
            <person name="Arakawa K."/>
        </authorList>
    </citation>
    <scope>NUCLEOTIDE SEQUENCE [LARGE SCALE GENOMIC DNA]</scope>
</reference>
<proteinExistence type="predicted"/>
<keyword evidence="1" id="KW-0812">Transmembrane</keyword>
<dbReference type="EMBL" id="BPLR01016666">
    <property type="protein sequence ID" value="GIY85565.1"/>
    <property type="molecule type" value="Genomic_DNA"/>
</dbReference>
<feature type="transmembrane region" description="Helical" evidence="1">
    <location>
        <begin position="106"/>
        <end position="127"/>
    </location>
</feature>
<accession>A0AAV4WUI4</accession>
<dbReference type="AlphaFoldDB" id="A0AAV4WUI4"/>
<dbReference type="InterPro" id="IPR052728">
    <property type="entry name" value="O2_lipid_transport_reg"/>
</dbReference>
<dbReference type="PANTHER" id="PTHR11161:SF0">
    <property type="entry name" value="O-ACYLTRANSFERASE LIKE PROTEIN"/>
    <property type="match status" value="1"/>
</dbReference>
<keyword evidence="1" id="KW-0472">Membrane</keyword>
<comment type="caution">
    <text evidence="2">The sequence shown here is derived from an EMBL/GenBank/DDBJ whole genome shotgun (WGS) entry which is preliminary data.</text>
</comment>
<dbReference type="Proteomes" id="UP001054945">
    <property type="component" value="Unassembled WGS sequence"/>
</dbReference>
<evidence type="ECO:0000313" key="3">
    <source>
        <dbReference type="Proteomes" id="UP001054945"/>
    </source>
</evidence>
<dbReference type="PANTHER" id="PTHR11161">
    <property type="entry name" value="O-ACYLTRANSFERASE"/>
    <property type="match status" value="1"/>
</dbReference>
<feature type="transmembrane region" description="Helical" evidence="1">
    <location>
        <begin position="68"/>
        <end position="86"/>
    </location>
</feature>
<name>A0AAV4WUI4_CAEEX</name>
<gene>
    <name evidence="2" type="primary">nrf-6_38</name>
    <name evidence="2" type="ORF">CEXT_759951</name>
</gene>
<keyword evidence="1" id="KW-1133">Transmembrane helix</keyword>
<evidence type="ECO:0000313" key="2">
    <source>
        <dbReference type="EMBL" id="GIY85565.1"/>
    </source>
</evidence>
<protein>
    <submittedName>
        <fullName evidence="2">Nose resistant to fluoxetine protein 6</fullName>
    </submittedName>
</protein>
<organism evidence="2 3">
    <name type="scientific">Caerostris extrusa</name>
    <name type="common">Bark spider</name>
    <name type="synonym">Caerostris bankana</name>
    <dbReference type="NCBI Taxonomy" id="172846"/>
    <lineage>
        <taxon>Eukaryota</taxon>
        <taxon>Metazoa</taxon>
        <taxon>Ecdysozoa</taxon>
        <taxon>Arthropoda</taxon>
        <taxon>Chelicerata</taxon>
        <taxon>Arachnida</taxon>
        <taxon>Araneae</taxon>
        <taxon>Araneomorphae</taxon>
        <taxon>Entelegynae</taxon>
        <taxon>Araneoidea</taxon>
        <taxon>Araneidae</taxon>
        <taxon>Caerostris</taxon>
    </lineage>
</organism>
<evidence type="ECO:0000256" key="1">
    <source>
        <dbReference type="SAM" id="Phobius"/>
    </source>
</evidence>